<protein>
    <recommendedName>
        <fullName evidence="4">Serine-threonine/tyrosine-protein kinase catalytic domain-containing protein</fullName>
    </recommendedName>
</protein>
<reference evidence="2" key="3">
    <citation type="submission" date="2025-09" db="UniProtKB">
        <authorList>
            <consortium name="Ensembl"/>
        </authorList>
    </citation>
    <scope>IDENTIFICATION</scope>
    <source>
        <strain evidence="2">Isolate ISIS603380</strain>
    </source>
</reference>
<organism evidence="2 3">
    <name type="scientific">Loxodonta africana</name>
    <name type="common">African elephant</name>
    <dbReference type="NCBI Taxonomy" id="9785"/>
    <lineage>
        <taxon>Eukaryota</taxon>
        <taxon>Metazoa</taxon>
        <taxon>Chordata</taxon>
        <taxon>Craniata</taxon>
        <taxon>Vertebrata</taxon>
        <taxon>Euteleostomi</taxon>
        <taxon>Mammalia</taxon>
        <taxon>Eutheria</taxon>
        <taxon>Afrotheria</taxon>
        <taxon>Proboscidea</taxon>
        <taxon>Elephantidae</taxon>
        <taxon>Loxodonta</taxon>
    </lineage>
</organism>
<dbReference type="STRING" id="9785.ENSLAFP00000010131"/>
<sequence length="50" mass="5800">MAQVAMCEKQNRPLLSELPEPRPNTLGLEGLKKLMQHCWSHKPKDRPSFQ</sequence>
<dbReference type="eggNOG" id="KOG0192">
    <property type="taxonomic scope" value="Eukaryota"/>
</dbReference>
<proteinExistence type="predicted"/>
<dbReference type="Ensembl" id="ENSLAFT00000012121.3">
    <property type="protein sequence ID" value="ENSLAFP00000010131.3"/>
    <property type="gene ID" value="ENSLAFG00000012119.3"/>
</dbReference>
<dbReference type="HOGENOM" id="CLU_3129499_0_0_1"/>
<dbReference type="AlphaFoldDB" id="G3T8U2"/>
<dbReference type="Gene3D" id="1.10.510.10">
    <property type="entry name" value="Transferase(Phosphotransferase) domain 1"/>
    <property type="match status" value="1"/>
</dbReference>
<evidence type="ECO:0008006" key="4">
    <source>
        <dbReference type="Google" id="ProtNLM"/>
    </source>
</evidence>
<accession>G3T8U2</accession>
<evidence type="ECO:0000256" key="1">
    <source>
        <dbReference type="SAM" id="MobiDB-lite"/>
    </source>
</evidence>
<evidence type="ECO:0000313" key="2">
    <source>
        <dbReference type="Ensembl" id="ENSLAFP00000010131.3"/>
    </source>
</evidence>
<reference evidence="2" key="2">
    <citation type="submission" date="2025-08" db="UniProtKB">
        <authorList>
            <consortium name="Ensembl"/>
        </authorList>
    </citation>
    <scope>IDENTIFICATION</scope>
    <source>
        <strain evidence="2">Isolate ISIS603380</strain>
    </source>
</reference>
<name>G3T8U2_LOXAF</name>
<keyword evidence="3" id="KW-1185">Reference proteome</keyword>
<evidence type="ECO:0000313" key="3">
    <source>
        <dbReference type="Proteomes" id="UP000007646"/>
    </source>
</evidence>
<dbReference type="InParanoid" id="G3T8U2"/>
<reference evidence="2 3" key="1">
    <citation type="submission" date="2009-06" db="EMBL/GenBank/DDBJ databases">
        <title>The Genome Sequence of Loxodonta africana (African elephant).</title>
        <authorList>
            <person name="Di Palma F."/>
            <person name="Heiman D."/>
            <person name="Young S."/>
            <person name="Johnson J."/>
            <person name="Lander E.S."/>
            <person name="Lindblad-Toh K."/>
        </authorList>
    </citation>
    <scope>NUCLEOTIDE SEQUENCE [LARGE SCALE GENOMIC DNA]</scope>
    <source>
        <strain evidence="2 3">Isolate ISIS603380</strain>
    </source>
</reference>
<feature type="region of interest" description="Disordered" evidence="1">
    <location>
        <begin position="1"/>
        <end position="21"/>
    </location>
</feature>
<dbReference type="Proteomes" id="UP000007646">
    <property type="component" value="Unassembled WGS sequence"/>
</dbReference>